<evidence type="ECO:0000256" key="2">
    <source>
        <dbReference type="ARBA" id="ARBA00006920"/>
    </source>
</evidence>
<name>A0A840YPJ6_9SPHN</name>
<keyword evidence="8" id="KW-1133">Transmembrane helix</keyword>
<evidence type="ECO:0000256" key="4">
    <source>
        <dbReference type="ARBA" id="ARBA00022538"/>
    </source>
</evidence>
<keyword evidence="4" id="KW-0633">Potassium transport</keyword>
<evidence type="ECO:0000256" key="10">
    <source>
        <dbReference type="ARBA" id="ARBA00023136"/>
    </source>
</evidence>
<evidence type="ECO:0000313" key="14">
    <source>
        <dbReference type="Proteomes" id="UP000527143"/>
    </source>
</evidence>
<keyword evidence="10" id="KW-0472">Membrane</keyword>
<dbReference type="Pfam" id="PF06736">
    <property type="entry name" value="TMEM175"/>
    <property type="match status" value="1"/>
</dbReference>
<evidence type="ECO:0000256" key="7">
    <source>
        <dbReference type="ARBA" id="ARBA00022958"/>
    </source>
</evidence>
<comment type="catalytic activity">
    <reaction evidence="12">
        <text>K(+)(in) = K(+)(out)</text>
        <dbReference type="Rhea" id="RHEA:29463"/>
        <dbReference type="ChEBI" id="CHEBI:29103"/>
    </reaction>
</comment>
<dbReference type="Proteomes" id="UP000527143">
    <property type="component" value="Unassembled WGS sequence"/>
</dbReference>
<comment type="caution">
    <text evidence="13">The sequence shown here is derived from an EMBL/GenBank/DDBJ whole genome shotgun (WGS) entry which is preliminary data.</text>
</comment>
<evidence type="ECO:0000256" key="6">
    <source>
        <dbReference type="ARBA" id="ARBA00022826"/>
    </source>
</evidence>
<evidence type="ECO:0000256" key="5">
    <source>
        <dbReference type="ARBA" id="ARBA00022692"/>
    </source>
</evidence>
<proteinExistence type="inferred from homology"/>
<keyword evidence="11" id="KW-0407">Ion channel</keyword>
<keyword evidence="6" id="KW-0631">Potassium channel</keyword>
<dbReference type="GO" id="GO:0015252">
    <property type="term" value="F:proton channel activity"/>
    <property type="evidence" value="ECO:0007669"/>
    <property type="project" value="InterPro"/>
</dbReference>
<evidence type="ECO:0000256" key="3">
    <source>
        <dbReference type="ARBA" id="ARBA00022448"/>
    </source>
</evidence>
<keyword evidence="14" id="KW-1185">Reference proteome</keyword>
<keyword evidence="7" id="KW-0630">Potassium</keyword>
<sequence>MLLAYVLAFINVGLYWNNHHHLLHITQRIDGRCSGRTCSCSSGSAWYPL</sequence>
<keyword evidence="3" id="KW-0813">Transport</keyword>
<evidence type="ECO:0000256" key="8">
    <source>
        <dbReference type="ARBA" id="ARBA00022989"/>
    </source>
</evidence>
<evidence type="ECO:0000256" key="11">
    <source>
        <dbReference type="ARBA" id="ARBA00023303"/>
    </source>
</evidence>
<reference evidence="13 14" key="1">
    <citation type="submission" date="2020-08" db="EMBL/GenBank/DDBJ databases">
        <title>Genomic Encyclopedia of Type Strains, Phase IV (KMG-IV): sequencing the most valuable type-strain genomes for metagenomic binning, comparative biology and taxonomic classification.</title>
        <authorList>
            <person name="Goeker M."/>
        </authorList>
    </citation>
    <scope>NUCLEOTIDE SEQUENCE [LARGE SCALE GENOMIC DNA]</scope>
    <source>
        <strain evidence="13 14">DSM 26736</strain>
    </source>
</reference>
<evidence type="ECO:0000313" key="13">
    <source>
        <dbReference type="EMBL" id="MBB5709812.1"/>
    </source>
</evidence>
<comment type="subcellular location">
    <subcellularLocation>
        <location evidence="1">Membrane</location>
        <topology evidence="1">Multi-pass membrane protein</topology>
    </subcellularLocation>
</comment>
<evidence type="ECO:0000256" key="1">
    <source>
        <dbReference type="ARBA" id="ARBA00004141"/>
    </source>
</evidence>
<dbReference type="GO" id="GO:0005267">
    <property type="term" value="F:potassium channel activity"/>
    <property type="evidence" value="ECO:0007669"/>
    <property type="project" value="UniProtKB-KW"/>
</dbReference>
<evidence type="ECO:0000256" key="12">
    <source>
        <dbReference type="ARBA" id="ARBA00034430"/>
    </source>
</evidence>
<organism evidence="13 14">
    <name type="scientific">Sphingomonas xinjiangensis</name>
    <dbReference type="NCBI Taxonomy" id="643568"/>
    <lineage>
        <taxon>Bacteria</taxon>
        <taxon>Pseudomonadati</taxon>
        <taxon>Pseudomonadota</taxon>
        <taxon>Alphaproteobacteria</taxon>
        <taxon>Sphingomonadales</taxon>
        <taxon>Sphingomonadaceae</taxon>
        <taxon>Sphingomonas</taxon>
    </lineage>
</organism>
<dbReference type="AlphaFoldDB" id="A0A840YPJ6"/>
<dbReference type="GO" id="GO:0016020">
    <property type="term" value="C:membrane"/>
    <property type="evidence" value="ECO:0007669"/>
    <property type="project" value="UniProtKB-SubCell"/>
</dbReference>
<keyword evidence="5" id="KW-0812">Transmembrane</keyword>
<gene>
    <name evidence="13" type="ORF">FHT02_001034</name>
</gene>
<dbReference type="RefSeq" id="WP_343056842.1">
    <property type="nucleotide sequence ID" value="NZ_JACIJF010000002.1"/>
</dbReference>
<dbReference type="InterPro" id="IPR010617">
    <property type="entry name" value="TMEM175-like"/>
</dbReference>
<accession>A0A840YPJ6</accession>
<keyword evidence="9" id="KW-0406">Ion transport</keyword>
<evidence type="ECO:0000256" key="9">
    <source>
        <dbReference type="ARBA" id="ARBA00023065"/>
    </source>
</evidence>
<dbReference type="EMBL" id="JACIJF010000002">
    <property type="protein sequence ID" value="MBB5709812.1"/>
    <property type="molecule type" value="Genomic_DNA"/>
</dbReference>
<protein>
    <submittedName>
        <fullName evidence="13">Putative membrane protein</fullName>
    </submittedName>
</protein>
<comment type="similarity">
    <text evidence="2">Belongs to the TMEM175 family.</text>
</comment>